<dbReference type="InterPro" id="IPR045518">
    <property type="entry name" value="2EXR"/>
</dbReference>
<feature type="domain" description="2EXR" evidence="1">
    <location>
        <begin position="16"/>
        <end position="100"/>
    </location>
</feature>
<dbReference type="Proteomes" id="UP000235786">
    <property type="component" value="Unassembled WGS sequence"/>
</dbReference>
<accession>A0A2J6R9V3</accession>
<dbReference type="PANTHER" id="PTHR35910">
    <property type="entry name" value="2EXR DOMAIN-CONTAINING PROTEIN"/>
    <property type="match status" value="1"/>
</dbReference>
<protein>
    <recommendedName>
        <fullName evidence="1">2EXR domain-containing protein</fullName>
    </recommendedName>
</protein>
<dbReference type="EMBL" id="KZ613952">
    <property type="protein sequence ID" value="PMD35298.1"/>
    <property type="molecule type" value="Genomic_DNA"/>
</dbReference>
<keyword evidence="3" id="KW-1185">Reference proteome</keyword>
<dbReference type="Pfam" id="PF20150">
    <property type="entry name" value="2EXR"/>
    <property type="match status" value="1"/>
</dbReference>
<dbReference type="AlphaFoldDB" id="A0A2J6R9V3"/>
<proteinExistence type="predicted"/>
<dbReference type="PANTHER" id="PTHR35910:SF6">
    <property type="entry name" value="2EXR DOMAIN-CONTAINING PROTEIN"/>
    <property type="match status" value="1"/>
</dbReference>
<dbReference type="OrthoDB" id="3473305at2759"/>
<name>A0A2J6R9V3_HYAVF</name>
<evidence type="ECO:0000313" key="3">
    <source>
        <dbReference type="Proteomes" id="UP000235786"/>
    </source>
</evidence>
<evidence type="ECO:0000259" key="1">
    <source>
        <dbReference type="Pfam" id="PF20150"/>
    </source>
</evidence>
<reference evidence="2 3" key="1">
    <citation type="submission" date="2016-04" db="EMBL/GenBank/DDBJ databases">
        <title>A degradative enzymes factory behind the ericoid mycorrhizal symbiosis.</title>
        <authorList>
            <consortium name="DOE Joint Genome Institute"/>
            <person name="Martino E."/>
            <person name="Morin E."/>
            <person name="Grelet G."/>
            <person name="Kuo A."/>
            <person name="Kohler A."/>
            <person name="Daghino S."/>
            <person name="Barry K."/>
            <person name="Choi C."/>
            <person name="Cichocki N."/>
            <person name="Clum A."/>
            <person name="Copeland A."/>
            <person name="Hainaut M."/>
            <person name="Haridas S."/>
            <person name="Labutti K."/>
            <person name="Lindquist E."/>
            <person name="Lipzen A."/>
            <person name="Khouja H.-R."/>
            <person name="Murat C."/>
            <person name="Ohm R."/>
            <person name="Olson A."/>
            <person name="Spatafora J."/>
            <person name="Veneault-Fourrey C."/>
            <person name="Henrissat B."/>
            <person name="Grigoriev I."/>
            <person name="Martin F."/>
            <person name="Perotto S."/>
        </authorList>
    </citation>
    <scope>NUCLEOTIDE SEQUENCE [LARGE SCALE GENOMIC DNA]</scope>
    <source>
        <strain evidence="2 3">F</strain>
    </source>
</reference>
<gene>
    <name evidence="2" type="ORF">L207DRAFT_516245</name>
</gene>
<evidence type="ECO:0000313" key="2">
    <source>
        <dbReference type="EMBL" id="PMD35298.1"/>
    </source>
</evidence>
<sequence length="244" mass="28079">MKVNPSSQPSLPECNFPSFIKLPLEIRLKIWSMTAGKRRLVLIRTSNNRLGFNSPAPVPASLHVCSESRQVALKIYKLSFGSRTDGFKSRVFFNFDQDTLYFGGYRDETLNYPQTCVGVFGTDIAEQERDQIQSLVVDVNTASFASWYIHVQQWKGLKDYRLGIEKPRLNIKSNLRLRELKGSEQWTFVKDYYREVNYMRIPRSLSLSDEIKKIEKWHLSPYSRLMDILAGNGGLLSLAIVVDT</sequence>
<organism evidence="2 3">
    <name type="scientific">Hyaloscypha variabilis (strain UAMH 11265 / GT02V1 / F)</name>
    <name type="common">Meliniomyces variabilis</name>
    <dbReference type="NCBI Taxonomy" id="1149755"/>
    <lineage>
        <taxon>Eukaryota</taxon>
        <taxon>Fungi</taxon>
        <taxon>Dikarya</taxon>
        <taxon>Ascomycota</taxon>
        <taxon>Pezizomycotina</taxon>
        <taxon>Leotiomycetes</taxon>
        <taxon>Helotiales</taxon>
        <taxon>Hyaloscyphaceae</taxon>
        <taxon>Hyaloscypha</taxon>
        <taxon>Hyaloscypha variabilis</taxon>
    </lineage>
</organism>